<evidence type="ECO:0000256" key="1">
    <source>
        <dbReference type="ARBA" id="ARBA00093462"/>
    </source>
</evidence>
<dbReference type="Pfam" id="PF07261">
    <property type="entry name" value="DnaB_2"/>
    <property type="match status" value="1"/>
</dbReference>
<dbReference type="PANTHER" id="PTHR37293:SF6">
    <property type="entry name" value="DNA REPLICATION PROTEIN DNAD"/>
    <property type="match status" value="1"/>
</dbReference>
<dbReference type="SUPFAM" id="SSF46785">
    <property type="entry name" value="Winged helix' DNA-binding domain"/>
    <property type="match status" value="1"/>
</dbReference>
<evidence type="ECO:0000313" key="5">
    <source>
        <dbReference type="EMBL" id="RPF55797.1"/>
    </source>
</evidence>
<evidence type="ECO:0000313" key="6">
    <source>
        <dbReference type="Proteomes" id="UP000276443"/>
    </source>
</evidence>
<dbReference type="InterPro" id="IPR036390">
    <property type="entry name" value="WH_DNA-bd_sf"/>
</dbReference>
<dbReference type="InterPro" id="IPR034829">
    <property type="entry name" value="DnaD-like_sf"/>
</dbReference>
<feature type="region of interest" description="Disordered" evidence="2">
    <location>
        <begin position="191"/>
        <end position="215"/>
    </location>
</feature>
<dbReference type="InterPro" id="IPR053843">
    <property type="entry name" value="DnaD_N"/>
</dbReference>
<evidence type="ECO:0000259" key="4">
    <source>
        <dbReference type="Pfam" id="PF21984"/>
    </source>
</evidence>
<dbReference type="Gene3D" id="1.10.10.630">
    <property type="entry name" value="DnaD domain-like"/>
    <property type="match status" value="1"/>
</dbReference>
<feature type="compositionally biased region" description="Low complexity" evidence="2">
    <location>
        <begin position="195"/>
        <end position="207"/>
    </location>
</feature>
<dbReference type="Proteomes" id="UP000276443">
    <property type="component" value="Unassembled WGS sequence"/>
</dbReference>
<organism evidence="5 6">
    <name type="scientific">Aquisalibacillus elongatus</name>
    <dbReference type="NCBI Taxonomy" id="485577"/>
    <lineage>
        <taxon>Bacteria</taxon>
        <taxon>Bacillati</taxon>
        <taxon>Bacillota</taxon>
        <taxon>Bacilli</taxon>
        <taxon>Bacillales</taxon>
        <taxon>Bacillaceae</taxon>
        <taxon>Aquisalibacillus</taxon>
    </lineage>
</organism>
<comment type="caution">
    <text evidence="5">The sequence shown here is derived from an EMBL/GenBank/DDBJ whole genome shotgun (WGS) entry which is preliminary data.</text>
</comment>
<evidence type="ECO:0000259" key="3">
    <source>
        <dbReference type="Pfam" id="PF07261"/>
    </source>
</evidence>
<dbReference type="Gene3D" id="1.10.10.10">
    <property type="entry name" value="Winged helix-like DNA-binding domain superfamily/Winged helix DNA-binding domain"/>
    <property type="match status" value="1"/>
</dbReference>
<dbReference type="InterPro" id="IPR006343">
    <property type="entry name" value="DnaB/C_C"/>
</dbReference>
<feature type="domain" description="DnaB/C C-terminal" evidence="3">
    <location>
        <begin position="124"/>
        <end position="196"/>
    </location>
</feature>
<dbReference type="Pfam" id="PF21984">
    <property type="entry name" value="DnaD_N"/>
    <property type="match status" value="1"/>
</dbReference>
<reference evidence="5 6" key="1">
    <citation type="submission" date="2018-11" db="EMBL/GenBank/DDBJ databases">
        <title>Genomic Encyclopedia of Type Strains, Phase IV (KMG-IV): sequencing the most valuable type-strain genomes for metagenomic binning, comparative biology and taxonomic classification.</title>
        <authorList>
            <person name="Goeker M."/>
        </authorList>
    </citation>
    <scope>NUCLEOTIDE SEQUENCE [LARGE SCALE GENOMIC DNA]</scope>
    <source>
        <strain evidence="5 6">DSM 18090</strain>
    </source>
</reference>
<protein>
    <submittedName>
        <fullName evidence="5">DNA replication protein DnaD</fullName>
    </submittedName>
</protein>
<dbReference type="InterPro" id="IPR053162">
    <property type="entry name" value="DnaD"/>
</dbReference>
<dbReference type="SUPFAM" id="SSF158499">
    <property type="entry name" value="DnaD domain-like"/>
    <property type="match status" value="1"/>
</dbReference>
<name>A0A3N5BEC6_9BACI</name>
<sequence length="224" mass="26389">MNLPFSYQRLLMEQMNIPSLLIKDYQNLNLSEVDLMVVLQLVRLQSTGELLPSFDEIAKYMSINSNDVSNVLKKLRNQGLLKIDQFEDSQSVVQEWYSITPLIEKLYDVDEQEEQLKDEEGKLFRLFEQEFARALSPIEIETISYWLDEDQFKPALIKAALREAVLMGKLNFRYIDRILNEWKKRGIKSVKEAKAQSQHQTQSQQKSAPKENRDTSVYYNWLEE</sequence>
<evidence type="ECO:0000256" key="2">
    <source>
        <dbReference type="SAM" id="MobiDB-lite"/>
    </source>
</evidence>
<comment type="similarity">
    <text evidence="1">Belongs to the DnaB/DnaD family.</text>
</comment>
<dbReference type="NCBIfam" id="TIGR01446">
    <property type="entry name" value="DnaD_dom"/>
    <property type="match status" value="1"/>
</dbReference>
<dbReference type="AlphaFoldDB" id="A0A3N5BEC6"/>
<proteinExistence type="inferred from homology"/>
<dbReference type="RefSeq" id="WP_245997951.1">
    <property type="nucleotide sequence ID" value="NZ_RKRF01000007.1"/>
</dbReference>
<keyword evidence="6" id="KW-1185">Reference proteome</keyword>
<dbReference type="InterPro" id="IPR036388">
    <property type="entry name" value="WH-like_DNA-bd_sf"/>
</dbReference>
<gene>
    <name evidence="5" type="ORF">EDC24_0681</name>
</gene>
<accession>A0A3N5BEC6</accession>
<feature type="domain" description="DnaD N-terminal" evidence="4">
    <location>
        <begin position="17"/>
        <end position="115"/>
    </location>
</feature>
<dbReference type="PANTHER" id="PTHR37293">
    <property type="entry name" value="PHAGE REPLICATION PROTEIN-RELATED"/>
    <property type="match status" value="1"/>
</dbReference>
<dbReference type="EMBL" id="RKRF01000007">
    <property type="protein sequence ID" value="RPF55797.1"/>
    <property type="molecule type" value="Genomic_DNA"/>
</dbReference>